<evidence type="ECO:0000256" key="1">
    <source>
        <dbReference type="ARBA" id="ARBA00007189"/>
    </source>
</evidence>
<dbReference type="InterPro" id="IPR016772">
    <property type="entry name" value="UCP020408"/>
</dbReference>
<dbReference type="OrthoDB" id="5396775at2"/>
<keyword evidence="3" id="KW-1185">Reference proteome</keyword>
<accession>D4H6W8</accession>
<sequence>MKVSVIGGLARMEKEYVNAFKKVGCKAKIFNTKSGRMDESLKCSECVVLLTKLSSHNMANTAKKICKKYDIPLVCLDKTSPESVCCALQDYINCDDCEFSNLCMRRAN</sequence>
<dbReference type="PaxDb" id="522772-Dacet_1058"/>
<protein>
    <recommendedName>
        <fullName evidence="4">DUF2325 domain-containing protein</fullName>
    </recommendedName>
</protein>
<dbReference type="InParanoid" id="D4H6W8"/>
<dbReference type="Pfam" id="PF10087">
    <property type="entry name" value="DUF2325"/>
    <property type="match status" value="1"/>
</dbReference>
<dbReference type="EMBL" id="CP001968">
    <property type="protein sequence ID" value="ADD67834.1"/>
    <property type="molecule type" value="Genomic_DNA"/>
</dbReference>
<dbReference type="STRING" id="522772.Dacet_1058"/>
<dbReference type="Proteomes" id="UP000002012">
    <property type="component" value="Chromosome"/>
</dbReference>
<dbReference type="HOGENOM" id="CLU_157120_0_0_0"/>
<dbReference type="KEGG" id="dap:Dacet_1058"/>
<proteinExistence type="inferred from homology"/>
<reference evidence="2 3" key="1">
    <citation type="journal article" date="2010" name="Stand. Genomic Sci.">
        <title>Complete genome sequence of Denitrovibrio acetiphilus type strain (N2460).</title>
        <authorList>
            <person name="Kiss H."/>
            <person name="Lang E."/>
            <person name="Lapidus A."/>
            <person name="Copeland A."/>
            <person name="Nolan M."/>
            <person name="Glavina Del Rio T."/>
            <person name="Chen F."/>
            <person name="Lucas S."/>
            <person name="Tice H."/>
            <person name="Cheng J.F."/>
            <person name="Han C."/>
            <person name="Goodwin L."/>
            <person name="Pitluck S."/>
            <person name="Liolios K."/>
            <person name="Pati A."/>
            <person name="Ivanova N."/>
            <person name="Mavromatis K."/>
            <person name="Chen A."/>
            <person name="Palaniappan K."/>
            <person name="Land M."/>
            <person name="Hauser L."/>
            <person name="Chang Y.J."/>
            <person name="Jeffries C.D."/>
            <person name="Detter J.C."/>
            <person name="Brettin T."/>
            <person name="Spring S."/>
            <person name="Rohde M."/>
            <person name="Goker M."/>
            <person name="Woyke T."/>
            <person name="Bristow J."/>
            <person name="Eisen J.A."/>
            <person name="Markowitz V."/>
            <person name="Hugenholtz P."/>
            <person name="Kyrpides N.C."/>
            <person name="Klenk H.P."/>
        </authorList>
    </citation>
    <scope>NUCLEOTIDE SEQUENCE [LARGE SCALE GENOMIC DNA]</scope>
    <source>
        <strain evidence="3">DSM 12809 / NBRC 114555 / N2460</strain>
    </source>
</reference>
<evidence type="ECO:0000313" key="2">
    <source>
        <dbReference type="EMBL" id="ADD67834.1"/>
    </source>
</evidence>
<organism evidence="2 3">
    <name type="scientific">Denitrovibrio acetiphilus (strain DSM 12809 / NBRC 114555 / N2460)</name>
    <dbReference type="NCBI Taxonomy" id="522772"/>
    <lineage>
        <taxon>Bacteria</taxon>
        <taxon>Pseudomonadati</taxon>
        <taxon>Deferribacterota</taxon>
        <taxon>Deferribacteres</taxon>
        <taxon>Deferribacterales</taxon>
        <taxon>Geovibrionaceae</taxon>
        <taxon>Denitrovibrio</taxon>
    </lineage>
</organism>
<evidence type="ECO:0000313" key="3">
    <source>
        <dbReference type="Proteomes" id="UP000002012"/>
    </source>
</evidence>
<gene>
    <name evidence="2" type="ordered locus">Dacet_1058</name>
</gene>
<comment type="similarity">
    <text evidence="1">Belongs to the UPF0751 family.</text>
</comment>
<dbReference type="RefSeq" id="WP_013010365.1">
    <property type="nucleotide sequence ID" value="NC_013943.1"/>
</dbReference>
<evidence type="ECO:0008006" key="4">
    <source>
        <dbReference type="Google" id="ProtNLM"/>
    </source>
</evidence>
<name>D4H6W8_DENA2</name>
<dbReference type="AlphaFoldDB" id="D4H6W8"/>
<dbReference type="eggNOG" id="ENOG5032PRF">
    <property type="taxonomic scope" value="Bacteria"/>
</dbReference>